<evidence type="ECO:0000313" key="3">
    <source>
        <dbReference type="Proteomes" id="UP000011519"/>
    </source>
</evidence>
<gene>
    <name evidence="2" type="ORF">C483_12998</name>
</gene>
<name>L9ZVA4_9EURY</name>
<dbReference type="AlphaFoldDB" id="L9ZVA4"/>
<feature type="compositionally biased region" description="Basic and acidic residues" evidence="1">
    <location>
        <begin position="75"/>
        <end position="85"/>
    </location>
</feature>
<reference evidence="2 3" key="1">
    <citation type="journal article" date="2014" name="PLoS Genet.">
        <title>Phylogenetically driven sequencing of extremely halophilic archaea reveals strategies for static and dynamic osmo-response.</title>
        <authorList>
            <person name="Becker E.A."/>
            <person name="Seitzer P.M."/>
            <person name="Tritt A."/>
            <person name="Larsen D."/>
            <person name="Krusor M."/>
            <person name="Yao A.I."/>
            <person name="Wu D."/>
            <person name="Madern D."/>
            <person name="Eisen J.A."/>
            <person name="Darling A.E."/>
            <person name="Facciotti M.T."/>
        </authorList>
    </citation>
    <scope>NUCLEOTIDE SEQUENCE [LARGE SCALE GENOMIC DNA]</scope>
    <source>
        <strain evidence="2 3">JCM 10989</strain>
    </source>
</reference>
<evidence type="ECO:0000256" key="1">
    <source>
        <dbReference type="SAM" id="MobiDB-lite"/>
    </source>
</evidence>
<protein>
    <submittedName>
        <fullName evidence="2">Uncharacterized protein</fullName>
    </submittedName>
</protein>
<sequence length="85" mass="9672">MTESIHADYLIILTKMVTLDRLESTDGVAVSEPRLPCEQVCGDLWWLLRMMAVADERRRETARNGRGRPVVTGKADQRPVDQHPI</sequence>
<proteinExistence type="predicted"/>
<evidence type="ECO:0000313" key="2">
    <source>
        <dbReference type="EMBL" id="ELY90430.1"/>
    </source>
</evidence>
<organism evidence="2 3">
    <name type="scientific">Natrialba hulunbeirensis JCM 10989</name>
    <dbReference type="NCBI Taxonomy" id="1227493"/>
    <lineage>
        <taxon>Archaea</taxon>
        <taxon>Methanobacteriati</taxon>
        <taxon>Methanobacteriota</taxon>
        <taxon>Stenosarchaea group</taxon>
        <taxon>Halobacteria</taxon>
        <taxon>Halobacteriales</taxon>
        <taxon>Natrialbaceae</taxon>
        <taxon>Natrialba</taxon>
    </lineage>
</organism>
<dbReference type="Proteomes" id="UP000011519">
    <property type="component" value="Unassembled WGS sequence"/>
</dbReference>
<keyword evidence="3" id="KW-1185">Reference proteome</keyword>
<dbReference type="EMBL" id="AOIM01000035">
    <property type="protein sequence ID" value="ELY90430.1"/>
    <property type="molecule type" value="Genomic_DNA"/>
</dbReference>
<dbReference type="STRING" id="1227493.C483_12998"/>
<feature type="region of interest" description="Disordered" evidence="1">
    <location>
        <begin position="58"/>
        <end position="85"/>
    </location>
</feature>
<accession>L9ZVA4</accession>
<comment type="caution">
    <text evidence="2">The sequence shown here is derived from an EMBL/GenBank/DDBJ whole genome shotgun (WGS) entry which is preliminary data.</text>
</comment>